<dbReference type="Proteomes" id="UP000186601">
    <property type="component" value="Unassembled WGS sequence"/>
</dbReference>
<reference evidence="1 2" key="1">
    <citation type="submission" date="2018-02" db="EMBL/GenBank/DDBJ databases">
        <title>Genome sequence of the basidiomycete white-rot fungus Phlebia centrifuga.</title>
        <authorList>
            <person name="Granchi Z."/>
            <person name="Peng M."/>
            <person name="de Vries R.P."/>
            <person name="Hilden K."/>
            <person name="Makela M.R."/>
            <person name="Grigoriev I."/>
            <person name="Riley R."/>
        </authorList>
    </citation>
    <scope>NUCLEOTIDE SEQUENCE [LARGE SCALE GENOMIC DNA]</scope>
    <source>
        <strain evidence="1 2">FBCC195</strain>
    </source>
</reference>
<comment type="caution">
    <text evidence="1">The sequence shown here is derived from an EMBL/GenBank/DDBJ whole genome shotgun (WGS) entry which is preliminary data.</text>
</comment>
<evidence type="ECO:0000313" key="2">
    <source>
        <dbReference type="Proteomes" id="UP000186601"/>
    </source>
</evidence>
<dbReference type="AlphaFoldDB" id="A0A2R6NR54"/>
<sequence>MPNILPEPLRYDELLTARKTANDSRNKKGSNDPLWRYLQIRIKEALNKYEKAVEYAIGNRRRDMFEVVHLATAPVSQGHGYATKLVRMVTAMNDGLEYSLYVPINNIVKKSKEVISDDLKAKTPLKESHSDADSSR</sequence>
<name>A0A2R6NR54_9APHY</name>
<gene>
    <name evidence="1" type="ORF">PHLCEN_2v9380</name>
</gene>
<proteinExistence type="predicted"/>
<evidence type="ECO:0000313" key="1">
    <source>
        <dbReference type="EMBL" id="PSR75050.1"/>
    </source>
</evidence>
<accession>A0A2R6NR54</accession>
<dbReference type="Gene3D" id="3.40.630.30">
    <property type="match status" value="1"/>
</dbReference>
<protein>
    <submittedName>
        <fullName evidence="1">Uncharacterized protein</fullName>
    </submittedName>
</protein>
<keyword evidence="2" id="KW-1185">Reference proteome</keyword>
<dbReference type="EMBL" id="MLYV02000939">
    <property type="protein sequence ID" value="PSR75050.1"/>
    <property type="molecule type" value="Genomic_DNA"/>
</dbReference>
<dbReference type="OrthoDB" id="2744543at2759"/>
<organism evidence="1 2">
    <name type="scientific">Hermanssonia centrifuga</name>
    <dbReference type="NCBI Taxonomy" id="98765"/>
    <lineage>
        <taxon>Eukaryota</taxon>
        <taxon>Fungi</taxon>
        <taxon>Dikarya</taxon>
        <taxon>Basidiomycota</taxon>
        <taxon>Agaricomycotina</taxon>
        <taxon>Agaricomycetes</taxon>
        <taxon>Polyporales</taxon>
        <taxon>Meruliaceae</taxon>
        <taxon>Hermanssonia</taxon>
    </lineage>
</organism>